<dbReference type="InterPro" id="IPR015927">
    <property type="entry name" value="Peptidase_S24_S26A/B/C"/>
</dbReference>
<dbReference type="InterPro" id="IPR001387">
    <property type="entry name" value="Cro/C1-type_HTH"/>
</dbReference>
<name>A0A8S5LW86_9CAUD</name>
<dbReference type="SUPFAM" id="SSF47413">
    <property type="entry name" value="lambda repressor-like DNA-binding domains"/>
    <property type="match status" value="1"/>
</dbReference>
<dbReference type="CDD" id="cd00093">
    <property type="entry name" value="HTH_XRE"/>
    <property type="match status" value="1"/>
</dbReference>
<dbReference type="CDD" id="cd06529">
    <property type="entry name" value="S24_LexA-like"/>
    <property type="match status" value="1"/>
</dbReference>
<protein>
    <submittedName>
        <fullName evidence="5">Repressor protein CI</fullName>
    </submittedName>
</protein>
<feature type="domain" description="HTH cro/C1-type" evidence="4">
    <location>
        <begin position="38"/>
        <end position="59"/>
    </location>
</feature>
<dbReference type="PANTHER" id="PTHR40661">
    <property type="match status" value="1"/>
</dbReference>
<dbReference type="SMART" id="SM00530">
    <property type="entry name" value="HTH_XRE"/>
    <property type="match status" value="1"/>
</dbReference>
<dbReference type="SUPFAM" id="SSF51306">
    <property type="entry name" value="LexA/Signal peptidase"/>
    <property type="match status" value="1"/>
</dbReference>
<evidence type="ECO:0000259" key="4">
    <source>
        <dbReference type="PROSITE" id="PS50943"/>
    </source>
</evidence>
<evidence type="ECO:0000313" key="5">
    <source>
        <dbReference type="EMBL" id="DAD74317.1"/>
    </source>
</evidence>
<proteinExistence type="predicted"/>
<reference evidence="5" key="1">
    <citation type="journal article" date="2021" name="Proc. Natl. Acad. Sci. U.S.A.">
        <title>A Catalog of Tens of Thousands of Viruses from Human Metagenomes Reveals Hidden Associations with Chronic Diseases.</title>
        <authorList>
            <person name="Tisza M.J."/>
            <person name="Buck C.B."/>
        </authorList>
    </citation>
    <scope>NUCLEOTIDE SEQUENCE</scope>
    <source>
        <strain evidence="5">CtabX13</strain>
    </source>
</reference>
<keyword evidence="3" id="KW-0804">Transcription</keyword>
<dbReference type="InterPro" id="IPR010982">
    <property type="entry name" value="Lambda_DNA-bd_dom_sf"/>
</dbReference>
<dbReference type="PANTHER" id="PTHR40661:SF1">
    <property type="entry name" value="HTH CRO_C1-TYPE DOMAIN-CONTAINING PROTEIN"/>
    <property type="match status" value="1"/>
</dbReference>
<dbReference type="GO" id="GO:0045892">
    <property type="term" value="P:negative regulation of DNA-templated transcription"/>
    <property type="evidence" value="ECO:0007669"/>
    <property type="project" value="InterPro"/>
</dbReference>
<dbReference type="EMBL" id="BK014758">
    <property type="protein sequence ID" value="DAD74317.1"/>
    <property type="molecule type" value="Genomic_DNA"/>
</dbReference>
<organism evidence="5">
    <name type="scientific">Siphoviridae sp. ctabX13</name>
    <dbReference type="NCBI Taxonomy" id="2826389"/>
    <lineage>
        <taxon>Viruses</taxon>
        <taxon>Duplodnaviria</taxon>
        <taxon>Heunggongvirae</taxon>
        <taxon>Uroviricota</taxon>
        <taxon>Caudoviricetes</taxon>
    </lineage>
</organism>
<dbReference type="InterPro" id="IPR036286">
    <property type="entry name" value="LexA/Signal_pep-like_sf"/>
</dbReference>
<dbReference type="Gene3D" id="2.10.109.10">
    <property type="entry name" value="Umud Fragment, subunit A"/>
    <property type="match status" value="1"/>
</dbReference>
<keyword evidence="1" id="KW-0805">Transcription regulation</keyword>
<dbReference type="GO" id="GO:0003677">
    <property type="term" value="F:DNA binding"/>
    <property type="evidence" value="ECO:0007669"/>
    <property type="project" value="UniProtKB-KW"/>
</dbReference>
<dbReference type="Gene3D" id="1.10.260.40">
    <property type="entry name" value="lambda repressor-like DNA-binding domains"/>
    <property type="match status" value="1"/>
</dbReference>
<sequence length="264" mass="29660">MTLLDRIKYVAAQKNIPISTIERDLGFSNKAIYRWNDSDPSINKVISVAKYLGVSIEWLATGEEQNNSFNNNETSKNIIEKYNKLSDENKTKIDIFLEIATLTRSESISSGIKSTTTNILQDNVVKYNPLNTKVVPILGKVAAGIPISLVEEYLDKVVAPSDKADFATIANGNSMEPVIYNGENIFIKSMQSLDDGDIGVFDIDGETTCKKFKYDSTTKTVILTSFNSEFKPLIYSLKKDTFRIIGKVILTKDQEDRYHNFILK</sequence>
<dbReference type="InterPro" id="IPR010744">
    <property type="entry name" value="Phage_CI_N"/>
</dbReference>
<evidence type="ECO:0000256" key="2">
    <source>
        <dbReference type="ARBA" id="ARBA00023125"/>
    </source>
</evidence>
<dbReference type="PROSITE" id="PS50943">
    <property type="entry name" value="HTH_CROC1"/>
    <property type="match status" value="1"/>
</dbReference>
<evidence type="ECO:0000256" key="3">
    <source>
        <dbReference type="ARBA" id="ARBA00023163"/>
    </source>
</evidence>
<accession>A0A8S5LW86</accession>
<dbReference type="Pfam" id="PF00717">
    <property type="entry name" value="Peptidase_S24"/>
    <property type="match status" value="1"/>
</dbReference>
<dbReference type="InterPro" id="IPR039418">
    <property type="entry name" value="LexA-like"/>
</dbReference>
<keyword evidence="2" id="KW-0238">DNA-binding</keyword>
<evidence type="ECO:0000256" key="1">
    <source>
        <dbReference type="ARBA" id="ARBA00023015"/>
    </source>
</evidence>
<dbReference type="Pfam" id="PF07022">
    <property type="entry name" value="Phage_CI_repr"/>
    <property type="match status" value="1"/>
</dbReference>